<evidence type="ECO:0000313" key="2">
    <source>
        <dbReference type="Proteomes" id="UP001295444"/>
    </source>
</evidence>
<dbReference type="AlphaFoldDB" id="A0AAD1R6C4"/>
<sequence length="89" mass="10306">MRRQMEDLDNRSEQCILRVRGMPEPNGPEDVELILTSLFRAIVGEAVRATFDFVRAYVPYACGQDNFVPRDIICYFCSFKQKETIILKA</sequence>
<reference evidence="1" key="1">
    <citation type="submission" date="2022-03" db="EMBL/GenBank/DDBJ databases">
        <authorList>
            <person name="Alioto T."/>
            <person name="Alioto T."/>
            <person name="Gomez Garrido J."/>
        </authorList>
    </citation>
    <scope>NUCLEOTIDE SEQUENCE</scope>
</reference>
<protein>
    <submittedName>
        <fullName evidence="1">Uncharacterized protein</fullName>
    </submittedName>
</protein>
<dbReference type="Proteomes" id="UP001295444">
    <property type="component" value="Chromosome 01"/>
</dbReference>
<evidence type="ECO:0000313" key="1">
    <source>
        <dbReference type="EMBL" id="CAH2224676.1"/>
    </source>
</evidence>
<name>A0AAD1R6C4_PELCU</name>
<accession>A0AAD1R6C4</accession>
<organism evidence="1 2">
    <name type="scientific">Pelobates cultripes</name>
    <name type="common">Western spadefoot toad</name>
    <dbReference type="NCBI Taxonomy" id="61616"/>
    <lineage>
        <taxon>Eukaryota</taxon>
        <taxon>Metazoa</taxon>
        <taxon>Chordata</taxon>
        <taxon>Craniata</taxon>
        <taxon>Vertebrata</taxon>
        <taxon>Euteleostomi</taxon>
        <taxon>Amphibia</taxon>
        <taxon>Batrachia</taxon>
        <taxon>Anura</taxon>
        <taxon>Pelobatoidea</taxon>
        <taxon>Pelobatidae</taxon>
        <taxon>Pelobates</taxon>
    </lineage>
</organism>
<dbReference type="EMBL" id="OW240912">
    <property type="protein sequence ID" value="CAH2224676.1"/>
    <property type="molecule type" value="Genomic_DNA"/>
</dbReference>
<keyword evidence="2" id="KW-1185">Reference proteome</keyword>
<proteinExistence type="predicted"/>
<gene>
    <name evidence="1" type="ORF">PECUL_23A032649</name>
</gene>